<keyword evidence="3" id="KW-1185">Reference proteome</keyword>
<proteinExistence type="predicted"/>
<dbReference type="EMBL" id="FQZG01000117">
    <property type="protein sequence ID" value="SHJ95873.1"/>
    <property type="molecule type" value="Genomic_DNA"/>
</dbReference>
<dbReference type="PROSITE" id="PS50943">
    <property type="entry name" value="HTH_CROC1"/>
    <property type="match status" value="1"/>
</dbReference>
<dbReference type="GO" id="GO:0003677">
    <property type="term" value="F:DNA binding"/>
    <property type="evidence" value="ECO:0007669"/>
    <property type="project" value="InterPro"/>
</dbReference>
<dbReference type="AlphaFoldDB" id="A0A1M6NJM0"/>
<name>A0A1M6NJM0_9ACTN</name>
<dbReference type="InterPro" id="IPR001387">
    <property type="entry name" value="Cro/C1-type_HTH"/>
</dbReference>
<dbReference type="Gene3D" id="1.10.260.40">
    <property type="entry name" value="lambda repressor-like DNA-binding domains"/>
    <property type="match status" value="1"/>
</dbReference>
<dbReference type="RefSeq" id="WP_084189736.1">
    <property type="nucleotide sequence ID" value="NZ_FQZG01000117.1"/>
</dbReference>
<dbReference type="STRING" id="1123357.SAMN02745244_03656"/>
<accession>A0A1M6NJM0</accession>
<sequence>MTSLRFRNVDADPGDPLDTWPHEAFETAMERGLVPDWQRIADHIDGAPFGAAAATLAEVLEYTDGVAAFLLRDRLDQARRRALRRELAERTAALGRQVVAAGITQRELARRIGASESRLSTWLSGRQVPSAATVVKIQLALAEFVADGV</sequence>
<dbReference type="SUPFAM" id="SSF47413">
    <property type="entry name" value="lambda repressor-like DNA-binding domains"/>
    <property type="match status" value="1"/>
</dbReference>
<dbReference type="InterPro" id="IPR010982">
    <property type="entry name" value="Lambda_DNA-bd_dom_sf"/>
</dbReference>
<dbReference type="OrthoDB" id="3780217at2"/>
<dbReference type="CDD" id="cd00093">
    <property type="entry name" value="HTH_XRE"/>
    <property type="match status" value="1"/>
</dbReference>
<reference evidence="2 3" key="1">
    <citation type="submission" date="2016-11" db="EMBL/GenBank/DDBJ databases">
        <authorList>
            <person name="Jaros S."/>
            <person name="Januszkiewicz K."/>
            <person name="Wedrychowicz H."/>
        </authorList>
    </citation>
    <scope>NUCLEOTIDE SEQUENCE [LARGE SCALE GENOMIC DNA]</scope>
    <source>
        <strain evidence="2 3">DSM 12906</strain>
    </source>
</reference>
<protein>
    <submittedName>
        <fullName evidence="2">Helix-turn-helix</fullName>
    </submittedName>
</protein>
<evidence type="ECO:0000313" key="2">
    <source>
        <dbReference type="EMBL" id="SHJ95873.1"/>
    </source>
</evidence>
<dbReference type="SMART" id="SM00530">
    <property type="entry name" value="HTH_XRE"/>
    <property type="match status" value="1"/>
</dbReference>
<gene>
    <name evidence="2" type="ORF">SAMN02745244_03656</name>
</gene>
<dbReference type="Pfam" id="PF01381">
    <property type="entry name" value="HTH_3"/>
    <property type="match status" value="1"/>
</dbReference>
<feature type="domain" description="HTH cro/C1-type" evidence="1">
    <location>
        <begin position="100"/>
        <end position="137"/>
    </location>
</feature>
<dbReference type="Proteomes" id="UP000184512">
    <property type="component" value="Unassembled WGS sequence"/>
</dbReference>
<evidence type="ECO:0000313" key="3">
    <source>
        <dbReference type="Proteomes" id="UP000184512"/>
    </source>
</evidence>
<organism evidence="2 3">
    <name type="scientific">Tessaracoccus bendigoensis DSM 12906</name>
    <dbReference type="NCBI Taxonomy" id="1123357"/>
    <lineage>
        <taxon>Bacteria</taxon>
        <taxon>Bacillati</taxon>
        <taxon>Actinomycetota</taxon>
        <taxon>Actinomycetes</taxon>
        <taxon>Propionibacteriales</taxon>
        <taxon>Propionibacteriaceae</taxon>
        <taxon>Tessaracoccus</taxon>
    </lineage>
</organism>
<evidence type="ECO:0000259" key="1">
    <source>
        <dbReference type="PROSITE" id="PS50943"/>
    </source>
</evidence>